<dbReference type="InterPro" id="IPR000555">
    <property type="entry name" value="JAMM/MPN+_dom"/>
</dbReference>
<evidence type="ECO:0000256" key="2">
    <source>
        <dbReference type="ARBA" id="ARBA00022670"/>
    </source>
</evidence>
<keyword evidence="9" id="KW-0804">Transcription</keyword>
<dbReference type="SMART" id="SM00232">
    <property type="entry name" value="JAB_MPN"/>
    <property type="match status" value="1"/>
</dbReference>
<dbReference type="Pfam" id="PF00249">
    <property type="entry name" value="Myb_DNA-binding"/>
    <property type="match status" value="1"/>
</dbReference>
<dbReference type="PROSITE" id="PS50090">
    <property type="entry name" value="MYB_LIKE"/>
    <property type="match status" value="1"/>
</dbReference>
<evidence type="ECO:0000256" key="5">
    <source>
        <dbReference type="ARBA" id="ARBA00022833"/>
    </source>
</evidence>
<keyword evidence="7" id="KW-0482">Metalloprotease</keyword>
<sequence length="649" mass="74062">MSAKPGKNKRNKGVWTDEEKAMFLKGLEIFGRSWVKISELIPSRTSLQVKNYAQQHFKNLVNVMFETELHNNLLSSMLIQNTISNSKECEPDTSKQMPTTILTEHNYQSHSMEDKRPTDLDFVSGEQTSNSDSEELDIDIENDDVENPVLLTRSTSPTSVYEKLLKSAKVNLRDSESDSEQSDKDEEEPQSINLPVRSSLQANEFSGKILPKDETEISHKNQDDVSKYVIDNDTVNGVTSSSGELVEFPIPTAPITLNFDEISEEEQTIHSEFFDGRIAKTPDRYLKIRNHIIETWYKCRPVYLNKTAVRRGLKNCGDVNCIGRIHSYLECIGVINFGCELALYNNLNKTQIVNIKSESPVYNVQHNNIDKQDLRCRKRRIRDGMGEWIDIKDSEGKTIEHKDFSEEDLKPKVIKVFKTSYDPFKLIPCQKFTEDKKAPFNVEVNNSPLIVMDVHAHISKTEVIGMLGGRYDTDCGKLEILVAVPCTSLSTGMQCEMDPVSQTQASEEISNKGLKVVGWYHSHPTFSPNPSIRDIETQIKFQDWFSKLGGNHFVGIIVSPYNRNNQGYLSEVNCLTISQDICPQLHCNIPYEFDYKVVYSIWNKDIVKSIRLLAEDYLTSYNHIKLSVLYKQSTGITCLQKVNLYVRIC</sequence>
<dbReference type="CDD" id="cd00167">
    <property type="entry name" value="SANT"/>
    <property type="match status" value="1"/>
</dbReference>
<keyword evidence="2" id="KW-0645">Protease</keyword>
<evidence type="ECO:0000259" key="17">
    <source>
        <dbReference type="PROSITE" id="PS51294"/>
    </source>
</evidence>
<keyword evidence="19" id="KW-1185">Reference proteome</keyword>
<evidence type="ECO:0000256" key="7">
    <source>
        <dbReference type="ARBA" id="ARBA00023049"/>
    </source>
</evidence>
<dbReference type="GeneID" id="20232585"/>
<name>V4A4U1_LOTGI</name>
<dbReference type="InterPro" id="IPR007526">
    <property type="entry name" value="SWIRM"/>
</dbReference>
<dbReference type="Gene3D" id="3.40.140.10">
    <property type="entry name" value="Cytidine Deaminase, domain 2"/>
    <property type="match status" value="1"/>
</dbReference>
<feature type="compositionally biased region" description="Acidic residues" evidence="12">
    <location>
        <begin position="132"/>
        <end position="146"/>
    </location>
</feature>
<proteinExistence type="inferred from homology"/>
<keyword evidence="8" id="KW-0238">DNA-binding</keyword>
<evidence type="ECO:0000313" key="18">
    <source>
        <dbReference type="EMBL" id="ESO88281.1"/>
    </source>
</evidence>
<dbReference type="CDD" id="cd08067">
    <property type="entry name" value="MPN_2A_DUB"/>
    <property type="match status" value="1"/>
</dbReference>
<feature type="domain" description="HTH myb-type" evidence="17">
    <location>
        <begin position="7"/>
        <end position="61"/>
    </location>
</feature>
<dbReference type="AlphaFoldDB" id="V4A4U1"/>
<dbReference type="Proteomes" id="UP000030746">
    <property type="component" value="Unassembled WGS sequence"/>
</dbReference>
<evidence type="ECO:0000256" key="10">
    <source>
        <dbReference type="ARBA" id="ARBA00023242"/>
    </source>
</evidence>
<dbReference type="GO" id="GO:0046872">
    <property type="term" value="F:metal ion binding"/>
    <property type="evidence" value="ECO:0007669"/>
    <property type="project" value="UniProtKB-KW"/>
</dbReference>
<evidence type="ECO:0000313" key="19">
    <source>
        <dbReference type="Proteomes" id="UP000030746"/>
    </source>
</evidence>
<feature type="domain" description="SWIRM" evidence="15">
    <location>
        <begin position="248"/>
        <end position="346"/>
    </location>
</feature>
<dbReference type="InterPro" id="IPR001005">
    <property type="entry name" value="SANT/Myb"/>
</dbReference>
<feature type="region of interest" description="Disordered" evidence="12">
    <location>
        <begin position="170"/>
        <end position="198"/>
    </location>
</feature>
<gene>
    <name evidence="18" type="ORF">LOTGIDRAFT_126355</name>
</gene>
<evidence type="ECO:0000256" key="8">
    <source>
        <dbReference type="ARBA" id="ARBA00023125"/>
    </source>
</evidence>
<dbReference type="OrthoDB" id="7464992at2759"/>
<evidence type="ECO:0000256" key="4">
    <source>
        <dbReference type="ARBA" id="ARBA00022801"/>
    </source>
</evidence>
<dbReference type="STRING" id="225164.V4A4U1"/>
<dbReference type="PANTHER" id="PTHR10410">
    <property type="entry name" value="EUKARYOTIC TRANSLATION INITIATION FACTOR 3 -RELATED"/>
    <property type="match status" value="1"/>
</dbReference>
<accession>V4A4U1</accession>
<dbReference type="PROSITE" id="PS50249">
    <property type="entry name" value="MPN"/>
    <property type="match status" value="1"/>
</dbReference>
<dbReference type="SUPFAM" id="SSF46689">
    <property type="entry name" value="Homeodomain-like"/>
    <property type="match status" value="2"/>
</dbReference>
<feature type="compositionally biased region" description="Acidic residues" evidence="12">
    <location>
        <begin position="177"/>
        <end position="189"/>
    </location>
</feature>
<dbReference type="SMART" id="SM00717">
    <property type="entry name" value="SANT"/>
    <property type="match status" value="1"/>
</dbReference>
<protein>
    <recommendedName>
        <fullName evidence="11">Myb-like, SWIRM and MPN domain-containing protein 1</fullName>
    </recommendedName>
</protein>
<evidence type="ECO:0000256" key="9">
    <source>
        <dbReference type="ARBA" id="ARBA00023163"/>
    </source>
</evidence>
<keyword evidence="6" id="KW-0805">Transcription regulation</keyword>
<dbReference type="MEROPS" id="M67.005"/>
<dbReference type="GO" id="GO:0008237">
    <property type="term" value="F:metallopeptidase activity"/>
    <property type="evidence" value="ECO:0007669"/>
    <property type="project" value="UniProtKB-KW"/>
</dbReference>
<dbReference type="FunFam" id="1.10.10.60:FF:000151">
    <property type="entry name" value="histone H2A deubiquitinase MYSM1 isoform X2"/>
    <property type="match status" value="1"/>
</dbReference>
<dbReference type="GO" id="GO:0005634">
    <property type="term" value="C:nucleus"/>
    <property type="evidence" value="ECO:0007669"/>
    <property type="project" value="UniProtKB-ARBA"/>
</dbReference>
<dbReference type="HOGENOM" id="CLU_018854_0_0_1"/>
<dbReference type="Gene3D" id="1.10.10.60">
    <property type="entry name" value="Homeodomain-like"/>
    <property type="match status" value="1"/>
</dbReference>
<dbReference type="GO" id="GO:0003677">
    <property type="term" value="F:DNA binding"/>
    <property type="evidence" value="ECO:0007669"/>
    <property type="project" value="UniProtKB-KW"/>
</dbReference>
<keyword evidence="10" id="KW-0539">Nucleus</keyword>
<evidence type="ECO:0000256" key="3">
    <source>
        <dbReference type="ARBA" id="ARBA00022723"/>
    </source>
</evidence>
<dbReference type="PROSITE" id="PS51294">
    <property type="entry name" value="HTH_MYB"/>
    <property type="match status" value="1"/>
</dbReference>
<dbReference type="InterPro" id="IPR050242">
    <property type="entry name" value="JAMM_MPN+_peptidase_M67A"/>
</dbReference>
<dbReference type="FunFam" id="1.10.10.10:FF:000020">
    <property type="entry name" value="SWI/SNF complex subunit SMARCC2 isoform c"/>
    <property type="match status" value="1"/>
</dbReference>
<evidence type="ECO:0000256" key="6">
    <source>
        <dbReference type="ARBA" id="ARBA00023015"/>
    </source>
</evidence>
<keyword evidence="3" id="KW-0479">Metal-binding</keyword>
<dbReference type="KEGG" id="lgi:LOTGIDRAFT_126355"/>
<dbReference type="GO" id="GO:0006508">
    <property type="term" value="P:proteolysis"/>
    <property type="evidence" value="ECO:0007669"/>
    <property type="project" value="UniProtKB-KW"/>
</dbReference>
<dbReference type="PROSITE" id="PS50934">
    <property type="entry name" value="SWIRM"/>
    <property type="match status" value="1"/>
</dbReference>
<evidence type="ECO:0000259" key="13">
    <source>
        <dbReference type="PROSITE" id="PS50090"/>
    </source>
</evidence>
<evidence type="ECO:0000259" key="16">
    <source>
        <dbReference type="PROSITE" id="PS51293"/>
    </source>
</evidence>
<feature type="domain" description="SANT" evidence="16">
    <location>
        <begin position="12"/>
        <end position="61"/>
    </location>
</feature>
<evidence type="ECO:0000256" key="11">
    <source>
        <dbReference type="ARBA" id="ARBA00032256"/>
    </source>
</evidence>
<evidence type="ECO:0000259" key="14">
    <source>
        <dbReference type="PROSITE" id="PS50249"/>
    </source>
</evidence>
<dbReference type="InterPro" id="IPR017884">
    <property type="entry name" value="SANT_dom"/>
</dbReference>
<dbReference type="InterPro" id="IPR037518">
    <property type="entry name" value="MPN"/>
</dbReference>
<dbReference type="PROSITE" id="PS51293">
    <property type="entry name" value="SANT"/>
    <property type="match status" value="1"/>
</dbReference>
<feature type="domain" description="Myb-like" evidence="13">
    <location>
        <begin position="7"/>
        <end position="57"/>
    </location>
</feature>
<dbReference type="EMBL" id="KB202719">
    <property type="protein sequence ID" value="ESO88281.1"/>
    <property type="molecule type" value="Genomic_DNA"/>
</dbReference>
<evidence type="ECO:0000256" key="12">
    <source>
        <dbReference type="SAM" id="MobiDB-lite"/>
    </source>
</evidence>
<evidence type="ECO:0000256" key="1">
    <source>
        <dbReference type="ARBA" id="ARBA00007194"/>
    </source>
</evidence>
<comment type="similarity">
    <text evidence="1">Belongs to the peptidase M67A family. MYSM1 subfamily.</text>
</comment>
<organism evidence="18 19">
    <name type="scientific">Lottia gigantea</name>
    <name type="common">Giant owl limpet</name>
    <dbReference type="NCBI Taxonomy" id="225164"/>
    <lineage>
        <taxon>Eukaryota</taxon>
        <taxon>Metazoa</taxon>
        <taxon>Spiralia</taxon>
        <taxon>Lophotrochozoa</taxon>
        <taxon>Mollusca</taxon>
        <taxon>Gastropoda</taxon>
        <taxon>Patellogastropoda</taxon>
        <taxon>Lottioidea</taxon>
        <taxon>Lottiidae</taxon>
        <taxon>Lottia</taxon>
    </lineage>
</organism>
<dbReference type="CTD" id="20232585"/>
<dbReference type="SUPFAM" id="SSF102712">
    <property type="entry name" value="JAB1/MPN domain"/>
    <property type="match status" value="1"/>
</dbReference>
<evidence type="ECO:0000259" key="15">
    <source>
        <dbReference type="PROSITE" id="PS50934"/>
    </source>
</evidence>
<dbReference type="InterPro" id="IPR036388">
    <property type="entry name" value="WH-like_DNA-bd_sf"/>
</dbReference>
<dbReference type="RefSeq" id="XP_009060997.1">
    <property type="nucleotide sequence ID" value="XM_009062749.1"/>
</dbReference>
<keyword evidence="5" id="KW-0862">Zinc</keyword>
<dbReference type="InterPro" id="IPR017930">
    <property type="entry name" value="Myb_dom"/>
</dbReference>
<feature type="region of interest" description="Disordered" evidence="12">
    <location>
        <begin position="106"/>
        <end position="156"/>
    </location>
</feature>
<dbReference type="Pfam" id="PF01398">
    <property type="entry name" value="JAB"/>
    <property type="match status" value="1"/>
</dbReference>
<dbReference type="OMA" id="TNPPWML"/>
<feature type="domain" description="MPN" evidence="14">
    <location>
        <begin position="442"/>
        <end position="577"/>
    </location>
</feature>
<keyword evidence="4" id="KW-0378">Hydrolase</keyword>
<dbReference type="Pfam" id="PF04433">
    <property type="entry name" value="SWIRM"/>
    <property type="match status" value="1"/>
</dbReference>
<reference evidence="18 19" key="1">
    <citation type="journal article" date="2013" name="Nature">
        <title>Insights into bilaterian evolution from three spiralian genomes.</title>
        <authorList>
            <person name="Simakov O."/>
            <person name="Marletaz F."/>
            <person name="Cho S.J."/>
            <person name="Edsinger-Gonzales E."/>
            <person name="Havlak P."/>
            <person name="Hellsten U."/>
            <person name="Kuo D.H."/>
            <person name="Larsson T."/>
            <person name="Lv J."/>
            <person name="Arendt D."/>
            <person name="Savage R."/>
            <person name="Osoegawa K."/>
            <person name="de Jong P."/>
            <person name="Grimwood J."/>
            <person name="Chapman J.A."/>
            <person name="Shapiro H."/>
            <person name="Aerts A."/>
            <person name="Otillar R.P."/>
            <person name="Terry A.Y."/>
            <person name="Boore J.L."/>
            <person name="Grigoriev I.V."/>
            <person name="Lindberg D.R."/>
            <person name="Seaver E.C."/>
            <person name="Weisblat D.A."/>
            <person name="Putnam N.H."/>
            <person name="Rokhsar D.S."/>
        </authorList>
    </citation>
    <scope>NUCLEOTIDE SEQUENCE [LARGE SCALE GENOMIC DNA]</scope>
</reference>
<dbReference type="InterPro" id="IPR009057">
    <property type="entry name" value="Homeodomain-like_sf"/>
</dbReference>
<dbReference type="Gene3D" id="1.10.10.10">
    <property type="entry name" value="Winged helix-like DNA-binding domain superfamily/Winged helix DNA-binding domain"/>
    <property type="match status" value="1"/>
</dbReference>